<dbReference type="PANTHER" id="PTHR43280:SF32">
    <property type="entry name" value="TRANSCRIPTIONAL REGULATORY PROTEIN"/>
    <property type="match status" value="1"/>
</dbReference>
<dbReference type="PANTHER" id="PTHR43280">
    <property type="entry name" value="ARAC-FAMILY TRANSCRIPTIONAL REGULATOR"/>
    <property type="match status" value="1"/>
</dbReference>
<dbReference type="GO" id="GO:0003700">
    <property type="term" value="F:DNA-binding transcription factor activity"/>
    <property type="evidence" value="ECO:0007669"/>
    <property type="project" value="InterPro"/>
</dbReference>
<dbReference type="InterPro" id="IPR013096">
    <property type="entry name" value="Cupin_2"/>
</dbReference>
<gene>
    <name evidence="5" type="ORF">SAMN03080615_01224</name>
</gene>
<protein>
    <submittedName>
        <fullName evidence="5">AraC family transcriptional regulator, transcriptional activator of pobA</fullName>
    </submittedName>
</protein>
<dbReference type="InterPro" id="IPR047264">
    <property type="entry name" value="Cupin_HpaA-like_N"/>
</dbReference>
<dbReference type="InterPro" id="IPR018060">
    <property type="entry name" value="HTH_AraC"/>
</dbReference>
<sequence length="309" mass="35614">MLYYCTKHGFTKIKMTNSHSHQPIPITDFYGESTAWPLEDMVHCEQLSLRSALYDWQIKPHRHRDLMQMFFVLEGQGSAQVDNRSLLISPGDLLVIPEQCVHTFRWESGSNGYVLAVARPLLKKLEKVLDDPSWTHGTATSFSTGADRNYLNDLFSSLNEECAGKEIYRHLLMENRVLSLGIWITRQHALMNEADAQPKSRSEQRLKRFIDLLESHFDQEHSVDWYADKVGVTAAHLNEICKKLRQQTALSLIHQRLLTEAQRNLIFTGKSAADISHLLGFSDPAYFSRFFKRLCGVTPKQFRQSKMQD</sequence>
<dbReference type="AlphaFoldDB" id="A0A1H9FEW8"/>
<dbReference type="InterPro" id="IPR009057">
    <property type="entry name" value="Homeodomain-like_sf"/>
</dbReference>
<dbReference type="InterPro" id="IPR020449">
    <property type="entry name" value="Tscrpt_reg_AraC-type_HTH"/>
</dbReference>
<keyword evidence="2" id="KW-0238">DNA-binding</keyword>
<dbReference type="PRINTS" id="PR00032">
    <property type="entry name" value="HTHARAC"/>
</dbReference>
<reference evidence="6" key="1">
    <citation type="submission" date="2016-10" db="EMBL/GenBank/DDBJ databases">
        <authorList>
            <person name="Varghese N."/>
            <person name="Submissions S."/>
        </authorList>
    </citation>
    <scope>NUCLEOTIDE SEQUENCE [LARGE SCALE GENOMIC DNA]</scope>
    <source>
        <strain evidence="6">DSM 18887</strain>
    </source>
</reference>
<dbReference type="STRING" id="355243.SAMN03080615_01224"/>
<evidence type="ECO:0000256" key="2">
    <source>
        <dbReference type="ARBA" id="ARBA00023125"/>
    </source>
</evidence>
<keyword evidence="3" id="KW-0804">Transcription</keyword>
<organism evidence="5 6">
    <name type="scientific">Amphritea atlantica</name>
    <dbReference type="NCBI Taxonomy" id="355243"/>
    <lineage>
        <taxon>Bacteria</taxon>
        <taxon>Pseudomonadati</taxon>
        <taxon>Pseudomonadota</taxon>
        <taxon>Gammaproteobacteria</taxon>
        <taxon>Oceanospirillales</taxon>
        <taxon>Oceanospirillaceae</taxon>
        <taxon>Amphritea</taxon>
    </lineage>
</organism>
<dbReference type="EMBL" id="FOGB01000003">
    <property type="protein sequence ID" value="SEQ36476.1"/>
    <property type="molecule type" value="Genomic_DNA"/>
</dbReference>
<keyword evidence="1" id="KW-0805">Transcription regulation</keyword>
<keyword evidence="6" id="KW-1185">Reference proteome</keyword>
<name>A0A1H9FEW8_9GAMM</name>
<evidence type="ECO:0000256" key="1">
    <source>
        <dbReference type="ARBA" id="ARBA00023015"/>
    </source>
</evidence>
<evidence type="ECO:0000313" key="5">
    <source>
        <dbReference type="EMBL" id="SEQ36476.1"/>
    </source>
</evidence>
<dbReference type="PROSITE" id="PS01124">
    <property type="entry name" value="HTH_ARAC_FAMILY_2"/>
    <property type="match status" value="1"/>
</dbReference>
<evidence type="ECO:0000313" key="6">
    <source>
        <dbReference type="Proteomes" id="UP000198749"/>
    </source>
</evidence>
<dbReference type="Pfam" id="PF12833">
    <property type="entry name" value="HTH_18"/>
    <property type="match status" value="1"/>
</dbReference>
<dbReference type="GO" id="GO:0043565">
    <property type="term" value="F:sequence-specific DNA binding"/>
    <property type="evidence" value="ECO:0007669"/>
    <property type="project" value="InterPro"/>
</dbReference>
<dbReference type="OrthoDB" id="9814125at2"/>
<dbReference type="InterPro" id="IPR037923">
    <property type="entry name" value="HTH-like"/>
</dbReference>
<dbReference type="SUPFAM" id="SSF46689">
    <property type="entry name" value="Homeodomain-like"/>
    <property type="match status" value="1"/>
</dbReference>
<dbReference type="Proteomes" id="UP000198749">
    <property type="component" value="Unassembled WGS sequence"/>
</dbReference>
<dbReference type="Gene3D" id="1.10.10.60">
    <property type="entry name" value="Homeodomain-like"/>
    <property type="match status" value="1"/>
</dbReference>
<dbReference type="Pfam" id="PF07883">
    <property type="entry name" value="Cupin_2"/>
    <property type="match status" value="1"/>
</dbReference>
<evidence type="ECO:0000259" key="4">
    <source>
        <dbReference type="PROSITE" id="PS01124"/>
    </source>
</evidence>
<dbReference type="SMART" id="SM00342">
    <property type="entry name" value="HTH_ARAC"/>
    <property type="match status" value="1"/>
</dbReference>
<feature type="domain" description="HTH araC/xylS-type" evidence="4">
    <location>
        <begin position="207"/>
        <end position="305"/>
    </location>
</feature>
<dbReference type="InterPro" id="IPR014710">
    <property type="entry name" value="RmlC-like_jellyroll"/>
</dbReference>
<accession>A0A1H9FEW8</accession>
<dbReference type="CDD" id="cd06999">
    <property type="entry name" value="cupin_HpaA-like_N"/>
    <property type="match status" value="1"/>
</dbReference>
<proteinExistence type="predicted"/>
<dbReference type="Gene3D" id="2.60.120.10">
    <property type="entry name" value="Jelly Rolls"/>
    <property type="match status" value="1"/>
</dbReference>
<evidence type="ECO:0000256" key="3">
    <source>
        <dbReference type="ARBA" id="ARBA00023163"/>
    </source>
</evidence>
<dbReference type="SUPFAM" id="SSF51215">
    <property type="entry name" value="Regulatory protein AraC"/>
    <property type="match status" value="1"/>
</dbReference>